<name>A0A2V3VEN8_9SPHN</name>
<keyword evidence="4" id="KW-1185">Reference proteome</keyword>
<protein>
    <submittedName>
        <fullName evidence="3">Uncharacterized protein (DUF58 family)</fullName>
    </submittedName>
</protein>
<evidence type="ECO:0000259" key="2">
    <source>
        <dbReference type="Pfam" id="PF01882"/>
    </source>
</evidence>
<evidence type="ECO:0000313" key="3">
    <source>
        <dbReference type="EMBL" id="PXW75099.1"/>
    </source>
</evidence>
<dbReference type="CDD" id="cd00198">
    <property type="entry name" value="vWFA"/>
    <property type="match status" value="1"/>
</dbReference>
<sequence length="440" mass="48258">MIGAYPTLRAGLLIAGGALLAILLAAFAPGLWALGPAWSATVLLLALLDALIAGKVRHLDLIVPASSELGSDVRIGITAELAGKIPVVRAEASIQVANRLVPGGRGFARLQRTGADDALRGEFALATVRRGSLTIDRLWLRWQGPLGLGWRQDQRASEETVAILPDIAAVRAPALQIFIRDAIYGILARQMRGEGSEFEALVEYQPGFDRRSIDWKSSARHSKLLAREYDTERNNQIVFALDSGSDMCEPVAGLPRIDRAVSAALLTSYVALKAGDQVRLFSFAARPERATPFVSGSRNFFRLQSEAAAIDYRFEESNYTLALSTLAAQLQRRSLIVVFTDFTDPTSAELMLESVGRLIDRHLLLFVAMEDEELLSLVDQPPETSERVAESVAAASLLAQRRLVIARLRHMGIEVIEGRHDEIGTRLMNAYLRIKRRGQL</sequence>
<reference evidence="3 4" key="1">
    <citation type="submission" date="2018-05" db="EMBL/GenBank/DDBJ databases">
        <title>Genomic Encyclopedia of Type Strains, Phase IV (KMG-IV): sequencing the most valuable type-strain genomes for metagenomic binning, comparative biology and taxonomic classification.</title>
        <authorList>
            <person name="Goeker M."/>
        </authorList>
    </citation>
    <scope>NUCLEOTIDE SEQUENCE [LARGE SCALE GENOMIC DNA]</scope>
    <source>
        <strain evidence="3 4">DSM 3183</strain>
    </source>
</reference>
<dbReference type="Proteomes" id="UP000248014">
    <property type="component" value="Unassembled WGS sequence"/>
</dbReference>
<dbReference type="OrthoDB" id="9776116at2"/>
<dbReference type="EMBL" id="QJJM01000007">
    <property type="protein sequence ID" value="PXW75099.1"/>
    <property type="molecule type" value="Genomic_DNA"/>
</dbReference>
<dbReference type="PANTHER" id="PTHR33608">
    <property type="entry name" value="BLL2464 PROTEIN"/>
    <property type="match status" value="1"/>
</dbReference>
<dbReference type="Pfam" id="PF01882">
    <property type="entry name" value="DUF58"/>
    <property type="match status" value="1"/>
</dbReference>
<keyword evidence="1" id="KW-1133">Transmembrane helix</keyword>
<evidence type="ECO:0000256" key="1">
    <source>
        <dbReference type="SAM" id="Phobius"/>
    </source>
</evidence>
<dbReference type="PANTHER" id="PTHR33608:SF3">
    <property type="entry name" value="SLR2013 PROTEIN"/>
    <property type="match status" value="1"/>
</dbReference>
<feature type="transmembrane region" description="Helical" evidence="1">
    <location>
        <begin position="12"/>
        <end position="31"/>
    </location>
</feature>
<dbReference type="RefSeq" id="WP_110298851.1">
    <property type="nucleotide sequence ID" value="NZ_QJJM01000007.1"/>
</dbReference>
<keyword evidence="1" id="KW-0812">Transmembrane</keyword>
<dbReference type="AlphaFoldDB" id="A0A2V3VEN8"/>
<organism evidence="3 4">
    <name type="scientific">Blastomonas natatoria</name>
    <dbReference type="NCBI Taxonomy" id="34015"/>
    <lineage>
        <taxon>Bacteria</taxon>
        <taxon>Pseudomonadati</taxon>
        <taxon>Pseudomonadota</taxon>
        <taxon>Alphaproteobacteria</taxon>
        <taxon>Sphingomonadales</taxon>
        <taxon>Sphingomonadaceae</taxon>
        <taxon>Blastomonas</taxon>
    </lineage>
</organism>
<dbReference type="InterPro" id="IPR002881">
    <property type="entry name" value="DUF58"/>
</dbReference>
<dbReference type="SUPFAM" id="SSF53300">
    <property type="entry name" value="vWA-like"/>
    <property type="match status" value="1"/>
</dbReference>
<dbReference type="InterPro" id="IPR036465">
    <property type="entry name" value="vWFA_dom_sf"/>
</dbReference>
<dbReference type="Gene3D" id="3.40.50.410">
    <property type="entry name" value="von Willebrand factor, type A domain"/>
    <property type="match status" value="1"/>
</dbReference>
<keyword evidence="1" id="KW-0472">Membrane</keyword>
<evidence type="ECO:0000313" key="4">
    <source>
        <dbReference type="Proteomes" id="UP000248014"/>
    </source>
</evidence>
<proteinExistence type="predicted"/>
<comment type="caution">
    <text evidence="3">The sequence shown here is derived from an EMBL/GenBank/DDBJ whole genome shotgun (WGS) entry which is preliminary data.</text>
</comment>
<accession>A0A2V3VEN8</accession>
<feature type="domain" description="DUF58" evidence="2">
    <location>
        <begin position="203"/>
        <end position="373"/>
    </location>
</feature>
<gene>
    <name evidence="3" type="ORF">C7451_10768</name>
</gene>